<dbReference type="InterPro" id="IPR015943">
    <property type="entry name" value="WD40/YVTN_repeat-like_dom_sf"/>
</dbReference>
<dbReference type="PATRIC" id="fig|245018.3.peg.2007"/>
<dbReference type="InterPro" id="IPR011047">
    <property type="entry name" value="Quinoprotein_ADH-like_sf"/>
</dbReference>
<proteinExistence type="predicted"/>
<reference evidence="2 3" key="2">
    <citation type="submission" date="2010-03" db="EMBL/GenBank/DDBJ databases">
        <authorList>
            <person name="Pajon A."/>
        </authorList>
    </citation>
    <scope>NUCLEOTIDE SEQUENCE [LARGE SCALE GENOMIC DNA]</scope>
    <source>
        <strain evidence="2 3">SSC/2</strain>
    </source>
</reference>
<dbReference type="Gene3D" id="2.130.10.10">
    <property type="entry name" value="YVTN repeat-like/Quinoprotein amine dehydrogenase"/>
    <property type="match status" value="1"/>
</dbReference>
<dbReference type="SUPFAM" id="SSF50969">
    <property type="entry name" value="YVTN repeat-like/Quinoprotein amine dehydrogenase"/>
    <property type="match status" value="1"/>
</dbReference>
<dbReference type="InterPro" id="IPR013783">
    <property type="entry name" value="Ig-like_fold"/>
</dbReference>
<evidence type="ECO:0000313" key="2">
    <source>
        <dbReference type="EMBL" id="CBL38636.1"/>
    </source>
</evidence>
<protein>
    <submittedName>
        <fullName evidence="2">Uncharacterized protein</fullName>
    </submittedName>
</protein>
<name>D4N191_ANAHA</name>
<evidence type="ECO:0000313" key="3">
    <source>
        <dbReference type="Proteomes" id="UP000008960"/>
    </source>
</evidence>
<dbReference type="Proteomes" id="UP000008960">
    <property type="component" value="Chromosome"/>
</dbReference>
<dbReference type="AlphaFoldDB" id="D4N191"/>
<gene>
    <name evidence="2" type="ORF">CL2_17140</name>
</gene>
<organism evidence="2 3">
    <name type="scientific">Anaerostipes hadrus</name>
    <dbReference type="NCBI Taxonomy" id="649756"/>
    <lineage>
        <taxon>Bacteria</taxon>
        <taxon>Bacillati</taxon>
        <taxon>Bacillota</taxon>
        <taxon>Clostridia</taxon>
        <taxon>Lachnospirales</taxon>
        <taxon>Lachnospiraceae</taxon>
        <taxon>Anaerostipes</taxon>
    </lineage>
</organism>
<dbReference type="RefSeq" id="WP_015530541.1">
    <property type="nucleotide sequence ID" value="NC_021016.1"/>
</dbReference>
<sequence length="638" mass="70325">MRTMKRVAAVALSVVVLMTSGVSAKAAVTDVQPAKSKEEAVEKWVNKLMPDGVYDTLSEIKVVGNYIYAAEDSNHRIIKINKENGKIEKEHSYYKADYKQYYVGNIGYGDGKVYVSYATQGTNTVGRIEAFNADTLEPVWISEIASHNERSTEGAPYLVVNDVVASKLFYDNGHLYFGTGAGTPGSSYGWDKIGKYYVLDTADEDKNKTDEIKKIKEIASASTEGNFYLKDGIKVGNYIITSDTKGKLFVIDSNTFKVVATKEMNEVFSGGMAYDNTTNTIYFVAGINNLYGIKINTDGSFGETKKVQVYKTGYSAMTPEVYNGKVYLTGSKGTDGIENTGYFAVVDVKSDEYKVNYTVDIPAYSLGEMLVVKTGSDSVRLYFAVNYAKFDENSKALSGGNVYCVDDKQGATSGELKTIYEPDKDHVQLCMNTIHVDEKGTLYYINDSRSIFAIGKKAASITPSTSNATTTVLNETKTKPVTKTVKSTRSVKLTWKKKKSAKGYVIYAKAGKGKYKKVTTVGKKTSKTIKVNKDSSYKFKVKPYKLTKKNKKKYFKAYAAKAKFGSKTVKVTFKNVTGYASYKVQMKAGKAAYKTVKTTTKGGTITYTKKKAKVGTTYKFRLKGINKVNGKTVSVTIK</sequence>
<reference evidence="2 3" key="1">
    <citation type="submission" date="2010-03" db="EMBL/GenBank/DDBJ databases">
        <title>The genome sequence of Clostridiales sp. SSC/2.</title>
        <authorList>
            <consortium name="metaHIT consortium -- http://www.metahit.eu/"/>
            <person name="Pajon A."/>
            <person name="Turner K."/>
            <person name="Parkhill J."/>
            <person name="Duncan S."/>
            <person name="Flint H."/>
        </authorList>
    </citation>
    <scope>NUCLEOTIDE SEQUENCE [LARGE SCALE GENOMIC DNA]</scope>
    <source>
        <strain evidence="2 3">SSC/2</strain>
    </source>
</reference>
<dbReference type="Gene3D" id="2.60.40.10">
    <property type="entry name" value="Immunoglobulins"/>
    <property type="match status" value="2"/>
</dbReference>
<dbReference type="EMBL" id="FP929061">
    <property type="protein sequence ID" value="CBL38636.1"/>
    <property type="molecule type" value="Genomic_DNA"/>
</dbReference>
<dbReference type="KEGG" id="bprl:CL2_17140"/>
<feature type="chain" id="PRO_5003061960" evidence="1">
    <location>
        <begin position="27"/>
        <end position="638"/>
    </location>
</feature>
<evidence type="ECO:0000256" key="1">
    <source>
        <dbReference type="SAM" id="SignalP"/>
    </source>
</evidence>
<keyword evidence="1" id="KW-0732">Signal</keyword>
<dbReference type="SUPFAM" id="SSF50998">
    <property type="entry name" value="Quinoprotein alcohol dehydrogenase-like"/>
    <property type="match status" value="1"/>
</dbReference>
<feature type="signal peptide" evidence="1">
    <location>
        <begin position="1"/>
        <end position="26"/>
    </location>
</feature>
<accession>D4N191</accession>
<dbReference type="InterPro" id="IPR011044">
    <property type="entry name" value="Quino_amine_DH_bsu"/>
</dbReference>